<proteinExistence type="predicted"/>
<dbReference type="EMBL" id="CATQJA010002659">
    <property type="protein sequence ID" value="CAJ0580115.1"/>
    <property type="molecule type" value="Genomic_DNA"/>
</dbReference>
<dbReference type="PROSITE" id="PS00031">
    <property type="entry name" value="NUCLEAR_REC_DBD_1"/>
    <property type="match status" value="1"/>
</dbReference>
<keyword evidence="3" id="KW-0862">Zinc</keyword>
<dbReference type="CDD" id="cd06916">
    <property type="entry name" value="NR_DBD_like"/>
    <property type="match status" value="1"/>
</dbReference>
<dbReference type="GO" id="GO:0005634">
    <property type="term" value="C:nucleus"/>
    <property type="evidence" value="ECO:0007669"/>
    <property type="project" value="TreeGrafter"/>
</dbReference>
<evidence type="ECO:0000259" key="9">
    <source>
        <dbReference type="PROSITE" id="PS51030"/>
    </source>
</evidence>
<dbReference type="GO" id="GO:0000981">
    <property type="term" value="F:DNA-binding transcription factor activity, RNA polymerase II-specific"/>
    <property type="evidence" value="ECO:0007669"/>
    <property type="project" value="TreeGrafter"/>
</dbReference>
<keyword evidence="7" id="KW-0675">Receptor</keyword>
<gene>
    <name evidence="10" type="ORF">MSPICULIGERA_LOCUS18318</name>
</gene>
<dbReference type="Proteomes" id="UP001177023">
    <property type="component" value="Unassembled WGS sequence"/>
</dbReference>
<dbReference type="PROSITE" id="PS51030">
    <property type="entry name" value="NUCLEAR_REC_DBD_2"/>
    <property type="match status" value="1"/>
</dbReference>
<sequence length="179" mass="20257">MYPCHFREPTLTYVSPTCDGELDKILDSLIKPDYAEALWPPAYCPSYEPAANCYTFQPGCYVYQKNLANVRERREDARTKRDSRKTLTCAVCGDRAAYAHYGVVSCEGCKGFFKRTVQNGKTNLMCAKEGDCEVNIKTRSWCRACRWQKCLAVGMVREVVRRGALAGRRGKLPRTAVFA</sequence>
<accession>A0AA36GC75</accession>
<protein>
    <recommendedName>
        <fullName evidence="9">Nuclear receptor domain-containing protein</fullName>
    </recommendedName>
</protein>
<reference evidence="10" key="1">
    <citation type="submission" date="2023-06" db="EMBL/GenBank/DDBJ databases">
        <authorList>
            <person name="Delattre M."/>
        </authorList>
    </citation>
    <scope>NUCLEOTIDE SEQUENCE</scope>
    <source>
        <strain evidence="10">AF72</strain>
    </source>
</reference>
<evidence type="ECO:0000256" key="4">
    <source>
        <dbReference type="ARBA" id="ARBA00023015"/>
    </source>
</evidence>
<evidence type="ECO:0000313" key="11">
    <source>
        <dbReference type="Proteomes" id="UP001177023"/>
    </source>
</evidence>
<keyword evidence="2" id="KW-0863">Zinc-finger</keyword>
<keyword evidence="1" id="KW-0479">Metal-binding</keyword>
<dbReference type="Pfam" id="PF00105">
    <property type="entry name" value="zf-C4"/>
    <property type="match status" value="1"/>
</dbReference>
<evidence type="ECO:0000256" key="8">
    <source>
        <dbReference type="ARBA" id="ARBA00023242"/>
    </source>
</evidence>
<dbReference type="PANTHER" id="PTHR24085:SF4">
    <property type="entry name" value="NUCLEAR HORMONE RECEPTOR HR38-RELATED"/>
    <property type="match status" value="1"/>
</dbReference>
<feature type="domain" description="Nuclear receptor" evidence="9">
    <location>
        <begin position="86"/>
        <end position="162"/>
    </location>
</feature>
<dbReference type="AlphaFoldDB" id="A0AA36GC75"/>
<dbReference type="SUPFAM" id="SSF57716">
    <property type="entry name" value="Glucocorticoid receptor-like (DNA-binding domain)"/>
    <property type="match status" value="1"/>
</dbReference>
<keyword evidence="4" id="KW-0805">Transcription regulation</keyword>
<name>A0AA36GC75_9BILA</name>
<evidence type="ECO:0000256" key="5">
    <source>
        <dbReference type="ARBA" id="ARBA00023125"/>
    </source>
</evidence>
<keyword evidence="6" id="KW-0804">Transcription</keyword>
<dbReference type="GO" id="GO:0035259">
    <property type="term" value="F:nuclear glucocorticoid receptor binding"/>
    <property type="evidence" value="ECO:0007669"/>
    <property type="project" value="TreeGrafter"/>
</dbReference>
<comment type="caution">
    <text evidence="10">The sequence shown here is derived from an EMBL/GenBank/DDBJ whole genome shotgun (WGS) entry which is preliminary data.</text>
</comment>
<dbReference type="GO" id="GO:0071376">
    <property type="term" value="P:cellular response to corticotropin-releasing hormone stimulus"/>
    <property type="evidence" value="ECO:0007669"/>
    <property type="project" value="TreeGrafter"/>
</dbReference>
<organism evidence="10 11">
    <name type="scientific">Mesorhabditis spiculigera</name>
    <dbReference type="NCBI Taxonomy" id="96644"/>
    <lineage>
        <taxon>Eukaryota</taxon>
        <taxon>Metazoa</taxon>
        <taxon>Ecdysozoa</taxon>
        <taxon>Nematoda</taxon>
        <taxon>Chromadorea</taxon>
        <taxon>Rhabditida</taxon>
        <taxon>Rhabditina</taxon>
        <taxon>Rhabditomorpha</taxon>
        <taxon>Rhabditoidea</taxon>
        <taxon>Rhabditidae</taxon>
        <taxon>Mesorhabditinae</taxon>
        <taxon>Mesorhabditis</taxon>
    </lineage>
</organism>
<dbReference type="GO" id="GO:0008270">
    <property type="term" value="F:zinc ion binding"/>
    <property type="evidence" value="ECO:0007669"/>
    <property type="project" value="UniProtKB-KW"/>
</dbReference>
<evidence type="ECO:0000313" key="10">
    <source>
        <dbReference type="EMBL" id="CAJ0580115.1"/>
    </source>
</evidence>
<dbReference type="InterPro" id="IPR001628">
    <property type="entry name" value="Znf_hrmn_rcpt"/>
</dbReference>
<keyword evidence="8" id="KW-0539">Nucleus</keyword>
<dbReference type="Gene3D" id="3.30.50.10">
    <property type="entry name" value="Erythroid Transcription Factor GATA-1, subunit A"/>
    <property type="match status" value="1"/>
</dbReference>
<evidence type="ECO:0000256" key="6">
    <source>
        <dbReference type="ARBA" id="ARBA00023163"/>
    </source>
</evidence>
<evidence type="ECO:0000256" key="2">
    <source>
        <dbReference type="ARBA" id="ARBA00022771"/>
    </source>
</evidence>
<dbReference type="GO" id="GO:0005667">
    <property type="term" value="C:transcription regulator complex"/>
    <property type="evidence" value="ECO:0007669"/>
    <property type="project" value="TreeGrafter"/>
</dbReference>
<dbReference type="PANTHER" id="PTHR24085">
    <property type="entry name" value="NUCLEAR HORMONE RECEPTOR"/>
    <property type="match status" value="1"/>
</dbReference>
<evidence type="ECO:0000256" key="7">
    <source>
        <dbReference type="ARBA" id="ARBA00023170"/>
    </source>
</evidence>
<keyword evidence="5" id="KW-0238">DNA-binding</keyword>
<feature type="non-terminal residue" evidence="10">
    <location>
        <position position="179"/>
    </location>
</feature>
<dbReference type="InterPro" id="IPR013088">
    <property type="entry name" value="Znf_NHR/GATA"/>
</dbReference>
<dbReference type="SMART" id="SM00399">
    <property type="entry name" value="ZnF_C4"/>
    <property type="match status" value="1"/>
</dbReference>
<dbReference type="GO" id="GO:0000978">
    <property type="term" value="F:RNA polymerase II cis-regulatory region sequence-specific DNA binding"/>
    <property type="evidence" value="ECO:0007669"/>
    <property type="project" value="TreeGrafter"/>
</dbReference>
<evidence type="ECO:0000256" key="1">
    <source>
        <dbReference type="ARBA" id="ARBA00022723"/>
    </source>
</evidence>
<keyword evidence="11" id="KW-1185">Reference proteome</keyword>
<dbReference type="PRINTS" id="PR00047">
    <property type="entry name" value="STROIDFINGER"/>
</dbReference>
<evidence type="ECO:0000256" key="3">
    <source>
        <dbReference type="ARBA" id="ARBA00022833"/>
    </source>
</evidence>